<dbReference type="Proteomes" id="UP000199600">
    <property type="component" value="Unassembled WGS sequence"/>
</dbReference>
<dbReference type="AlphaFoldDB" id="A0A1A8XE36"/>
<proteinExistence type="predicted"/>
<organism evidence="1 2">
    <name type="scientific">Candidatus Propionivibrio aalborgensis</name>
    <dbReference type="NCBI Taxonomy" id="1860101"/>
    <lineage>
        <taxon>Bacteria</taxon>
        <taxon>Pseudomonadati</taxon>
        <taxon>Pseudomonadota</taxon>
        <taxon>Betaproteobacteria</taxon>
        <taxon>Rhodocyclales</taxon>
        <taxon>Rhodocyclaceae</taxon>
        <taxon>Propionivibrio</taxon>
    </lineage>
</organism>
<sequence length="87" mass="10389">MRGLPWQQRTVRLLLRRNVRFDDECNPQERQEIQPKSKNYMLPSRYRSIGAMIYILIFVFNQDCFFRKPLSKEETLVKGALLILTGL</sequence>
<reference evidence="1 2" key="1">
    <citation type="submission" date="2016-06" db="EMBL/GenBank/DDBJ databases">
        <authorList>
            <person name="Kjaerup R.B."/>
            <person name="Dalgaard T.S."/>
            <person name="Juul-Madsen H.R."/>
        </authorList>
    </citation>
    <scope>NUCLEOTIDE SEQUENCE [LARGE SCALE GENOMIC DNA]</scope>
    <source>
        <strain evidence="1">2</strain>
    </source>
</reference>
<dbReference type="EMBL" id="FLQY01000009">
    <property type="protein sequence ID" value="SBT03459.1"/>
    <property type="molecule type" value="Genomic_DNA"/>
</dbReference>
<evidence type="ECO:0000313" key="1">
    <source>
        <dbReference type="EMBL" id="SBT03459.1"/>
    </source>
</evidence>
<keyword evidence="2" id="KW-1185">Reference proteome</keyword>
<gene>
    <name evidence="1" type="ORF">PROAA_1060024</name>
</gene>
<evidence type="ECO:0000313" key="2">
    <source>
        <dbReference type="Proteomes" id="UP000199600"/>
    </source>
</evidence>
<accession>A0A1A8XE36</accession>
<name>A0A1A8XE36_9RHOO</name>
<protein>
    <submittedName>
        <fullName evidence="1">Uncharacterized protein</fullName>
    </submittedName>
</protein>